<name>A0A8J2KAY9_9HEXA</name>
<keyword evidence="2" id="KW-1185">Reference proteome</keyword>
<accession>A0A8J2KAY9</accession>
<reference evidence="1" key="1">
    <citation type="submission" date="2021-06" db="EMBL/GenBank/DDBJ databases">
        <authorList>
            <person name="Hodson N. C."/>
            <person name="Mongue J. A."/>
            <person name="Jaron S. K."/>
        </authorList>
    </citation>
    <scope>NUCLEOTIDE SEQUENCE</scope>
</reference>
<dbReference type="Proteomes" id="UP000708208">
    <property type="component" value="Unassembled WGS sequence"/>
</dbReference>
<dbReference type="AlphaFoldDB" id="A0A8J2KAY9"/>
<evidence type="ECO:0000313" key="2">
    <source>
        <dbReference type="Proteomes" id="UP000708208"/>
    </source>
</evidence>
<evidence type="ECO:0000313" key="1">
    <source>
        <dbReference type="EMBL" id="CAG7784882.1"/>
    </source>
</evidence>
<proteinExistence type="predicted"/>
<dbReference type="EMBL" id="CAJVCH010285171">
    <property type="protein sequence ID" value="CAG7784882.1"/>
    <property type="molecule type" value="Genomic_DNA"/>
</dbReference>
<dbReference type="OrthoDB" id="2438421at2759"/>
<feature type="non-terminal residue" evidence="1">
    <location>
        <position position="1"/>
    </location>
</feature>
<protein>
    <submittedName>
        <fullName evidence="1">Uncharacterized protein</fullName>
    </submittedName>
</protein>
<sequence>MQELINILEPFADLTDVLQGDKITSSILIASLVTKLKALRAIETKNFVNLKSEILSGVRIRFSTMF</sequence>
<gene>
    <name evidence="1" type="ORF">AFUS01_LOCUS23542</name>
</gene>
<organism evidence="1 2">
    <name type="scientific">Allacma fusca</name>
    <dbReference type="NCBI Taxonomy" id="39272"/>
    <lineage>
        <taxon>Eukaryota</taxon>
        <taxon>Metazoa</taxon>
        <taxon>Ecdysozoa</taxon>
        <taxon>Arthropoda</taxon>
        <taxon>Hexapoda</taxon>
        <taxon>Collembola</taxon>
        <taxon>Symphypleona</taxon>
        <taxon>Sminthuridae</taxon>
        <taxon>Allacma</taxon>
    </lineage>
</organism>
<comment type="caution">
    <text evidence="1">The sequence shown here is derived from an EMBL/GenBank/DDBJ whole genome shotgun (WGS) entry which is preliminary data.</text>
</comment>